<dbReference type="EMBL" id="RAWM01000180">
    <property type="protein sequence ID" value="RKH58914.1"/>
    <property type="molecule type" value="Genomic_DNA"/>
</dbReference>
<accession>A0A3A8Q6K8</accession>
<proteinExistence type="predicted"/>
<feature type="chain" id="PRO_5017274725" description="Nuclear transport factor 2 family protein" evidence="2">
    <location>
        <begin position="19"/>
        <end position="151"/>
    </location>
</feature>
<organism evidence="3 4">
    <name type="scientific">Corallococcus interemptor</name>
    <dbReference type="NCBI Taxonomy" id="2316720"/>
    <lineage>
        <taxon>Bacteria</taxon>
        <taxon>Pseudomonadati</taxon>
        <taxon>Myxococcota</taxon>
        <taxon>Myxococcia</taxon>
        <taxon>Myxococcales</taxon>
        <taxon>Cystobacterineae</taxon>
        <taxon>Myxococcaceae</taxon>
        <taxon>Corallococcus</taxon>
    </lineage>
</organism>
<comment type="caution">
    <text evidence="3">The sequence shown here is derived from an EMBL/GenBank/DDBJ whole genome shotgun (WGS) entry which is preliminary data.</text>
</comment>
<evidence type="ECO:0000256" key="1">
    <source>
        <dbReference type="SAM" id="MobiDB-lite"/>
    </source>
</evidence>
<keyword evidence="4" id="KW-1185">Reference proteome</keyword>
<keyword evidence="2" id="KW-0732">Signal</keyword>
<dbReference type="Proteomes" id="UP000282656">
    <property type="component" value="Unassembled WGS sequence"/>
</dbReference>
<evidence type="ECO:0000313" key="3">
    <source>
        <dbReference type="EMBL" id="RKH58914.1"/>
    </source>
</evidence>
<feature type="signal peptide" evidence="2">
    <location>
        <begin position="1"/>
        <end position="18"/>
    </location>
</feature>
<gene>
    <name evidence="3" type="ORF">D7X96_36200</name>
</gene>
<reference evidence="4" key="1">
    <citation type="submission" date="2018-09" db="EMBL/GenBank/DDBJ databases">
        <authorList>
            <person name="Livingstone P.G."/>
            <person name="Whitworth D.E."/>
        </authorList>
    </citation>
    <scope>NUCLEOTIDE SEQUENCE [LARGE SCALE GENOMIC DNA]</scope>
    <source>
        <strain evidence="4">AB047A</strain>
    </source>
</reference>
<sequence length="151" mass="17297">MKRLPALMVALVLGGACAHTPPKGDLELLQPAVEGFHKNLRWRNYRALSAYLVPEERKDFERQRRELHDDRDLTVTDYEIEDVKVADDGRRATIQSRIQWMRLPSVTEQNDTVTSEFVFRDGAWLLEKQQSGPFDGELEPKEPATTPPPSP</sequence>
<evidence type="ECO:0000313" key="4">
    <source>
        <dbReference type="Proteomes" id="UP000282656"/>
    </source>
</evidence>
<name>A0A3A8Q6K8_9BACT</name>
<evidence type="ECO:0000256" key="2">
    <source>
        <dbReference type="SAM" id="SignalP"/>
    </source>
</evidence>
<dbReference type="RefSeq" id="WP_120552967.1">
    <property type="nucleotide sequence ID" value="NZ_RAWM01000180.1"/>
</dbReference>
<dbReference type="PROSITE" id="PS51257">
    <property type="entry name" value="PROKAR_LIPOPROTEIN"/>
    <property type="match status" value="1"/>
</dbReference>
<protein>
    <recommendedName>
        <fullName evidence="5">Nuclear transport factor 2 family protein</fullName>
    </recommendedName>
</protein>
<feature type="region of interest" description="Disordered" evidence="1">
    <location>
        <begin position="130"/>
        <end position="151"/>
    </location>
</feature>
<evidence type="ECO:0008006" key="5">
    <source>
        <dbReference type="Google" id="ProtNLM"/>
    </source>
</evidence>
<dbReference type="AlphaFoldDB" id="A0A3A8Q6K8"/>
<dbReference type="OrthoDB" id="5519558at2"/>